<dbReference type="Proteomes" id="UP000828390">
    <property type="component" value="Unassembled WGS sequence"/>
</dbReference>
<dbReference type="EMBL" id="JAIWYP010000014">
    <property type="protein sequence ID" value="KAH3709814.1"/>
    <property type="molecule type" value="Genomic_DNA"/>
</dbReference>
<name>A0A9D3Z432_DREPO</name>
<evidence type="ECO:0008006" key="3">
    <source>
        <dbReference type="Google" id="ProtNLM"/>
    </source>
</evidence>
<organism evidence="1 2">
    <name type="scientific">Dreissena polymorpha</name>
    <name type="common">Zebra mussel</name>
    <name type="synonym">Mytilus polymorpha</name>
    <dbReference type="NCBI Taxonomy" id="45954"/>
    <lineage>
        <taxon>Eukaryota</taxon>
        <taxon>Metazoa</taxon>
        <taxon>Spiralia</taxon>
        <taxon>Lophotrochozoa</taxon>
        <taxon>Mollusca</taxon>
        <taxon>Bivalvia</taxon>
        <taxon>Autobranchia</taxon>
        <taxon>Heteroconchia</taxon>
        <taxon>Euheterodonta</taxon>
        <taxon>Imparidentia</taxon>
        <taxon>Neoheterodontei</taxon>
        <taxon>Myida</taxon>
        <taxon>Dreissenoidea</taxon>
        <taxon>Dreissenidae</taxon>
        <taxon>Dreissena</taxon>
    </lineage>
</organism>
<gene>
    <name evidence="1" type="ORF">DPMN_069279</name>
</gene>
<reference evidence="1" key="1">
    <citation type="journal article" date="2019" name="bioRxiv">
        <title>The Genome of the Zebra Mussel, Dreissena polymorpha: A Resource for Invasive Species Research.</title>
        <authorList>
            <person name="McCartney M.A."/>
            <person name="Auch B."/>
            <person name="Kono T."/>
            <person name="Mallez S."/>
            <person name="Zhang Y."/>
            <person name="Obille A."/>
            <person name="Becker A."/>
            <person name="Abrahante J.E."/>
            <person name="Garbe J."/>
            <person name="Badalamenti J.P."/>
            <person name="Herman A."/>
            <person name="Mangelson H."/>
            <person name="Liachko I."/>
            <person name="Sullivan S."/>
            <person name="Sone E.D."/>
            <person name="Koren S."/>
            <person name="Silverstein K.A.T."/>
            <person name="Beckman K.B."/>
            <person name="Gohl D.M."/>
        </authorList>
    </citation>
    <scope>NUCLEOTIDE SEQUENCE</scope>
    <source>
        <strain evidence="1">Duluth1</strain>
        <tissue evidence="1">Whole animal</tissue>
    </source>
</reference>
<keyword evidence="2" id="KW-1185">Reference proteome</keyword>
<dbReference type="AlphaFoldDB" id="A0A9D3Z432"/>
<sequence length="115" mass="13201">MAFELGRRPTDKPLSNSWLNSFLNRWKENVTSLKPAALDSNRAKYVTPESVDLYFKNLNEAVENLGLNEKTEFIYNLDETGINSEQRPTNIIALCEKKHKLLLLRDTPLQPLLLA</sequence>
<evidence type="ECO:0000313" key="1">
    <source>
        <dbReference type="EMBL" id="KAH3709814.1"/>
    </source>
</evidence>
<protein>
    <recommendedName>
        <fullName evidence="3">HTH CENPB-type domain-containing protein</fullName>
    </recommendedName>
</protein>
<accession>A0A9D3Z432</accession>
<evidence type="ECO:0000313" key="2">
    <source>
        <dbReference type="Proteomes" id="UP000828390"/>
    </source>
</evidence>
<proteinExistence type="predicted"/>
<comment type="caution">
    <text evidence="1">The sequence shown here is derived from an EMBL/GenBank/DDBJ whole genome shotgun (WGS) entry which is preliminary data.</text>
</comment>
<reference evidence="1" key="2">
    <citation type="submission" date="2020-11" db="EMBL/GenBank/DDBJ databases">
        <authorList>
            <person name="McCartney M.A."/>
            <person name="Auch B."/>
            <person name="Kono T."/>
            <person name="Mallez S."/>
            <person name="Becker A."/>
            <person name="Gohl D.M."/>
            <person name="Silverstein K.A.T."/>
            <person name="Koren S."/>
            <person name="Bechman K.B."/>
            <person name="Herman A."/>
            <person name="Abrahante J.E."/>
            <person name="Garbe J."/>
        </authorList>
    </citation>
    <scope>NUCLEOTIDE SEQUENCE</scope>
    <source>
        <strain evidence="1">Duluth1</strain>
        <tissue evidence="1">Whole animal</tissue>
    </source>
</reference>